<name>A0A918IG29_9ACTN</name>
<protein>
    <submittedName>
        <fullName evidence="2">Uncharacterized protein</fullName>
    </submittedName>
</protein>
<dbReference type="Proteomes" id="UP000618795">
    <property type="component" value="Unassembled WGS sequence"/>
</dbReference>
<gene>
    <name evidence="2" type="ORF">GCM10010260_59830</name>
</gene>
<sequence length="68" mass="7154">MYVHAPRFVATILSLSVVERSSVKTSGGRTTWKETRQEAGEEAANPAGEGVVSLGLAEPAALDRVLGE</sequence>
<evidence type="ECO:0000313" key="3">
    <source>
        <dbReference type="Proteomes" id="UP000618795"/>
    </source>
</evidence>
<proteinExistence type="predicted"/>
<reference evidence="2" key="1">
    <citation type="journal article" date="2014" name="Int. J. Syst. Evol. Microbiol.">
        <title>Complete genome sequence of Corynebacterium casei LMG S-19264T (=DSM 44701T), isolated from a smear-ripened cheese.</title>
        <authorList>
            <consortium name="US DOE Joint Genome Institute (JGI-PGF)"/>
            <person name="Walter F."/>
            <person name="Albersmeier A."/>
            <person name="Kalinowski J."/>
            <person name="Ruckert C."/>
        </authorList>
    </citation>
    <scope>NUCLEOTIDE SEQUENCE</scope>
    <source>
        <strain evidence="2">JCM 4369</strain>
    </source>
</reference>
<feature type="region of interest" description="Disordered" evidence="1">
    <location>
        <begin position="25"/>
        <end position="47"/>
    </location>
</feature>
<evidence type="ECO:0000256" key="1">
    <source>
        <dbReference type="SAM" id="MobiDB-lite"/>
    </source>
</evidence>
<organism evidence="2 3">
    <name type="scientific">Streptomyces filipinensis</name>
    <dbReference type="NCBI Taxonomy" id="66887"/>
    <lineage>
        <taxon>Bacteria</taxon>
        <taxon>Bacillati</taxon>
        <taxon>Actinomycetota</taxon>
        <taxon>Actinomycetes</taxon>
        <taxon>Kitasatosporales</taxon>
        <taxon>Streptomycetaceae</taxon>
        <taxon>Streptomyces</taxon>
    </lineage>
</organism>
<accession>A0A918IG29</accession>
<keyword evidence="3" id="KW-1185">Reference proteome</keyword>
<comment type="caution">
    <text evidence="2">The sequence shown here is derived from an EMBL/GenBank/DDBJ whole genome shotgun (WGS) entry which is preliminary data.</text>
</comment>
<dbReference type="AlphaFoldDB" id="A0A918IG29"/>
<reference evidence="2" key="2">
    <citation type="submission" date="2020-09" db="EMBL/GenBank/DDBJ databases">
        <authorList>
            <person name="Sun Q."/>
            <person name="Ohkuma M."/>
        </authorList>
    </citation>
    <scope>NUCLEOTIDE SEQUENCE</scope>
    <source>
        <strain evidence="2">JCM 4369</strain>
    </source>
</reference>
<evidence type="ECO:0000313" key="2">
    <source>
        <dbReference type="EMBL" id="GGV12982.1"/>
    </source>
</evidence>
<dbReference type="EMBL" id="BMTD01000015">
    <property type="protein sequence ID" value="GGV12982.1"/>
    <property type="molecule type" value="Genomic_DNA"/>
</dbReference>